<evidence type="ECO:0000256" key="2">
    <source>
        <dbReference type="ARBA" id="ARBA00023015"/>
    </source>
</evidence>
<dbReference type="SUPFAM" id="SSF88946">
    <property type="entry name" value="Sigma2 domain of RNA polymerase sigma factors"/>
    <property type="match status" value="1"/>
</dbReference>
<feature type="domain" description="RNA polymerase sigma factor 70 region 4 type 2" evidence="7">
    <location>
        <begin position="130"/>
        <end position="181"/>
    </location>
</feature>
<proteinExistence type="inferred from homology"/>
<dbReference type="InterPro" id="IPR013325">
    <property type="entry name" value="RNA_pol_sigma_r2"/>
</dbReference>
<dbReference type="InterPro" id="IPR014284">
    <property type="entry name" value="RNA_pol_sigma-70_dom"/>
</dbReference>
<evidence type="ECO:0000259" key="6">
    <source>
        <dbReference type="Pfam" id="PF04542"/>
    </source>
</evidence>
<dbReference type="Gene3D" id="1.10.1740.10">
    <property type="match status" value="1"/>
</dbReference>
<dbReference type="GO" id="GO:0006352">
    <property type="term" value="P:DNA-templated transcription initiation"/>
    <property type="evidence" value="ECO:0007669"/>
    <property type="project" value="InterPro"/>
</dbReference>
<keyword evidence="3" id="KW-0731">Sigma factor</keyword>
<keyword evidence="2" id="KW-0805">Transcription regulation</keyword>
<dbReference type="GO" id="GO:0003677">
    <property type="term" value="F:DNA binding"/>
    <property type="evidence" value="ECO:0007669"/>
    <property type="project" value="UniProtKB-KW"/>
</dbReference>
<dbReference type="InterPro" id="IPR013324">
    <property type="entry name" value="RNA_pol_sigma_r3/r4-like"/>
</dbReference>
<name>A0A7C8FXC6_9ACTN</name>
<keyword evidence="4" id="KW-0238">DNA-binding</keyword>
<dbReference type="InterPro" id="IPR007627">
    <property type="entry name" value="RNA_pol_sigma70_r2"/>
</dbReference>
<reference evidence="8 9" key="1">
    <citation type="submission" date="2019-09" db="EMBL/GenBank/DDBJ databases">
        <title>Whole genome shotgun sequencing (WGS) of Ellagibacter isourolithinifaciens DSM 104140(T) and Adlercreutzia muris DSM 29508(T).</title>
        <authorList>
            <person name="Stoll D.A."/>
            <person name="Danylec N."/>
            <person name="Huch M."/>
        </authorList>
    </citation>
    <scope>NUCLEOTIDE SEQUENCE [LARGE SCALE GENOMIC DNA]</scope>
    <source>
        <strain evidence="8 9">DSM 29508</strain>
    </source>
</reference>
<sequence length="193" mass="22892">MRRRQSPRARGPAGIGSAMRSEGELRRVLEAHGPHVYRFLRAQRFDVSIAEDVYQEVFEIFATSDEVFHDERHLGRWLIKVASNRYKQYLGKASTRRERPVSDSDLERAAERRGRVFPVSQTRYFNAEHEVWDYVDALSPEQRECIYLFYVEGFSTKEIAEMTQTRPATIRTRLRRARRLLEKRYRGGHDELR</sequence>
<dbReference type="InterPro" id="IPR036388">
    <property type="entry name" value="WH-like_DNA-bd_sf"/>
</dbReference>
<keyword evidence="5" id="KW-0804">Transcription</keyword>
<evidence type="ECO:0000259" key="7">
    <source>
        <dbReference type="Pfam" id="PF08281"/>
    </source>
</evidence>
<dbReference type="SUPFAM" id="SSF88659">
    <property type="entry name" value="Sigma3 and sigma4 domains of RNA polymerase sigma factors"/>
    <property type="match status" value="1"/>
</dbReference>
<comment type="caution">
    <text evidence="8">The sequence shown here is derived from an EMBL/GenBank/DDBJ whole genome shotgun (WGS) entry which is preliminary data.</text>
</comment>
<dbReference type="EMBL" id="WAJS01000005">
    <property type="protein sequence ID" value="KAB1651089.1"/>
    <property type="molecule type" value="Genomic_DNA"/>
</dbReference>
<dbReference type="InterPro" id="IPR013249">
    <property type="entry name" value="RNA_pol_sigma70_r4_t2"/>
</dbReference>
<evidence type="ECO:0000313" key="9">
    <source>
        <dbReference type="Proteomes" id="UP000479639"/>
    </source>
</evidence>
<feature type="domain" description="RNA polymerase sigma-70 region 2" evidence="6">
    <location>
        <begin position="30"/>
        <end position="94"/>
    </location>
</feature>
<organism evidence="8 9">
    <name type="scientific">Adlercreutzia muris</name>
    <dbReference type="NCBI Taxonomy" id="1796610"/>
    <lineage>
        <taxon>Bacteria</taxon>
        <taxon>Bacillati</taxon>
        <taxon>Actinomycetota</taxon>
        <taxon>Coriobacteriia</taxon>
        <taxon>Eggerthellales</taxon>
        <taxon>Eggerthellaceae</taxon>
        <taxon>Adlercreutzia</taxon>
    </lineage>
</organism>
<evidence type="ECO:0000256" key="5">
    <source>
        <dbReference type="ARBA" id="ARBA00023163"/>
    </source>
</evidence>
<dbReference type="Gene3D" id="1.10.10.10">
    <property type="entry name" value="Winged helix-like DNA-binding domain superfamily/Winged helix DNA-binding domain"/>
    <property type="match status" value="1"/>
</dbReference>
<accession>A0A7C8FXC6</accession>
<evidence type="ECO:0000256" key="3">
    <source>
        <dbReference type="ARBA" id="ARBA00023082"/>
    </source>
</evidence>
<dbReference type="PANTHER" id="PTHR43133:SF8">
    <property type="entry name" value="RNA POLYMERASE SIGMA FACTOR HI_1459-RELATED"/>
    <property type="match status" value="1"/>
</dbReference>
<keyword evidence="9" id="KW-1185">Reference proteome</keyword>
<protein>
    <submittedName>
        <fullName evidence="8">RNA polymerase sigma factor</fullName>
    </submittedName>
</protein>
<evidence type="ECO:0000256" key="1">
    <source>
        <dbReference type="ARBA" id="ARBA00010641"/>
    </source>
</evidence>
<dbReference type="Pfam" id="PF04542">
    <property type="entry name" value="Sigma70_r2"/>
    <property type="match status" value="1"/>
</dbReference>
<dbReference type="InterPro" id="IPR039425">
    <property type="entry name" value="RNA_pol_sigma-70-like"/>
</dbReference>
<dbReference type="PANTHER" id="PTHR43133">
    <property type="entry name" value="RNA POLYMERASE ECF-TYPE SIGMA FACTO"/>
    <property type="match status" value="1"/>
</dbReference>
<evidence type="ECO:0000256" key="4">
    <source>
        <dbReference type="ARBA" id="ARBA00023125"/>
    </source>
</evidence>
<dbReference type="AlphaFoldDB" id="A0A7C8FXC6"/>
<evidence type="ECO:0000313" key="8">
    <source>
        <dbReference type="EMBL" id="KAB1651089.1"/>
    </source>
</evidence>
<dbReference type="Pfam" id="PF08281">
    <property type="entry name" value="Sigma70_r4_2"/>
    <property type="match status" value="1"/>
</dbReference>
<dbReference type="GO" id="GO:0016987">
    <property type="term" value="F:sigma factor activity"/>
    <property type="evidence" value="ECO:0007669"/>
    <property type="project" value="UniProtKB-KW"/>
</dbReference>
<comment type="similarity">
    <text evidence="1">Belongs to the sigma-70 factor family. ECF subfamily.</text>
</comment>
<gene>
    <name evidence="8" type="ORF">F8D48_02260</name>
</gene>
<dbReference type="NCBIfam" id="TIGR02937">
    <property type="entry name" value="sigma70-ECF"/>
    <property type="match status" value="1"/>
</dbReference>
<dbReference type="Proteomes" id="UP000479639">
    <property type="component" value="Unassembled WGS sequence"/>
</dbReference>